<dbReference type="InterPro" id="IPR037066">
    <property type="entry name" value="Plug_dom_sf"/>
</dbReference>
<evidence type="ECO:0000256" key="1">
    <source>
        <dbReference type="ARBA" id="ARBA00004571"/>
    </source>
</evidence>
<feature type="compositionally biased region" description="Low complexity" evidence="12">
    <location>
        <begin position="1050"/>
        <end position="1061"/>
    </location>
</feature>
<keyword evidence="7 11" id="KW-0798">TonB box</keyword>
<comment type="caution">
    <text evidence="16">The sequence shown here is derived from an EMBL/GenBank/DDBJ whole genome shotgun (WGS) entry which is preliminary data.</text>
</comment>
<evidence type="ECO:0000256" key="6">
    <source>
        <dbReference type="ARBA" id="ARBA00023004"/>
    </source>
</evidence>
<dbReference type="Gene3D" id="2.170.130.10">
    <property type="entry name" value="TonB-dependent receptor, plug domain"/>
    <property type="match status" value="1"/>
</dbReference>
<dbReference type="InterPro" id="IPR039426">
    <property type="entry name" value="TonB-dep_rcpt-like"/>
</dbReference>
<evidence type="ECO:0000256" key="11">
    <source>
        <dbReference type="RuleBase" id="RU003357"/>
    </source>
</evidence>
<dbReference type="SUPFAM" id="SSF49464">
    <property type="entry name" value="Carboxypeptidase regulatory domain-like"/>
    <property type="match status" value="1"/>
</dbReference>
<accession>A0A0J6CH23</accession>
<dbReference type="NCBIfam" id="TIGR04057">
    <property type="entry name" value="SusC_RagA_signa"/>
    <property type="match status" value="1"/>
</dbReference>
<evidence type="ECO:0000313" key="17">
    <source>
        <dbReference type="Proteomes" id="UP000036166"/>
    </source>
</evidence>
<dbReference type="InterPro" id="IPR008969">
    <property type="entry name" value="CarboxyPept-like_regulatory"/>
</dbReference>
<evidence type="ECO:0000256" key="2">
    <source>
        <dbReference type="ARBA" id="ARBA00022448"/>
    </source>
</evidence>
<evidence type="ECO:0000313" key="16">
    <source>
        <dbReference type="EMBL" id="KMM35516.1"/>
    </source>
</evidence>
<dbReference type="GO" id="GO:0006826">
    <property type="term" value="P:iron ion transport"/>
    <property type="evidence" value="ECO:0007669"/>
    <property type="project" value="UniProtKB-KW"/>
</dbReference>
<evidence type="ECO:0000256" key="3">
    <source>
        <dbReference type="ARBA" id="ARBA00022452"/>
    </source>
</evidence>
<sequence>MENTTVQDVLSMIEQKCDFYFTYNLRQINATRKVSVHFKNKTVTEVLDELFAKENIYYVINDKHIALYKVNGVQVVQQTRKITGMVTDKDGEPIPGANIVEKGSTTNGTITDMNGRYSLSVPANSLLIVSYIGYNKEEIAIKNHSVLDIILTEDTQSLEEVVVVGYGTQKKVNLTGSVSSVNYSKSAASRPLVDATQALGGVAPGLQVMQGSGNPYGESYSMNIRGVGTLNDSNPLILVDGMEQSLSNVNPIDIESISVLKDAASCAIYGNRGANGVILITTKTAGKKDKVSIDVSSKLSLNSPMRVPKLVNNYADYMELINESYTNLGRSSAFTDETINLWREKAKDPNGIAESGYPNYVAYPNTDWYDAIYDSNWMQEYTVQVSGSSDKSGYNFSFGYTDNPGILKNSGFKRFFVRSNIYADIAKWLRVGSRIWGYNTDRDRVSTGSLTGIDMTKVVPGTYPYYDGKYGAPESNEEDPQSHNPLWDMNHEHGDMKYTQIFTNFYTSIKFLKHFSYDFGFWYKHYIYDGKYASNAFPKWSFSLNEITANAIDLKTATTGQTYNRDNYWKFNHIFNYNQSFGKHDVSVLAGFEEERTWTRTSNVTMQGLIDPNIDDIDVGTEFKSSYGANNEYTSRSWFGRATYAYDQRYLFEVDIRRDGSSKFAPENRWGTFPAASAGWRISEEAFMANTREWLDNLKLRASWGKLGNNSIGNYEWQQTYGLVNYPFNSNTNLGLAPTAQANVTLQWEKSTTTDVGFDFGILNNRLSGTVDYYNRETSGILYRPSIMMIYGNITAARQNIAEVTNKGLEVQLTWSDQIHDFHYSISGNFSYNKNEVSKYKGKLVRGWETDENGKTYVTNLGDVSTGGTNRVLEGHMINEYYMLQPYQGNQTYFNQDGSVNPVGGPKTGMIRTEDDMKWLNAMIDEGYKFYPNQAVGKSGIWYGDYIYADLNNDGIYGNTYDNDFVGSSSMPKWNFGAQLTASWKGFDLSMNWYGVAGNKLYFYRTGHNASTTIKGYAIGRDVADDHYFYDPDNLTDPRTNLHSENPRLSNNSGSSQSESTNTKWLYKGDFLKLKNLTFGYTIPKHLVQKAYIQNARVFFSGENLLTITGYPGIDPEMRSSIGYLTYRQFAFGLNVTF</sequence>
<dbReference type="FunFam" id="2.60.40.1120:FF:000003">
    <property type="entry name" value="Outer membrane protein Omp121"/>
    <property type="match status" value="1"/>
</dbReference>
<organism evidence="16 17">
    <name type="scientific">Parabacteroides goldsteinii</name>
    <dbReference type="NCBI Taxonomy" id="328812"/>
    <lineage>
        <taxon>Bacteria</taxon>
        <taxon>Pseudomonadati</taxon>
        <taxon>Bacteroidota</taxon>
        <taxon>Bacteroidia</taxon>
        <taxon>Bacteroidales</taxon>
        <taxon>Tannerellaceae</taxon>
        <taxon>Parabacteroides</taxon>
    </lineage>
</organism>
<proteinExistence type="inferred from homology"/>
<keyword evidence="8 10" id="KW-0472">Membrane</keyword>
<comment type="subcellular location">
    <subcellularLocation>
        <location evidence="1 10">Cell outer membrane</location>
        <topology evidence="1 10">Multi-pass membrane protein</topology>
    </subcellularLocation>
</comment>
<dbReference type="InterPro" id="IPR012910">
    <property type="entry name" value="Plug_dom"/>
</dbReference>
<dbReference type="SUPFAM" id="SSF56935">
    <property type="entry name" value="Porins"/>
    <property type="match status" value="1"/>
</dbReference>
<keyword evidence="2 10" id="KW-0813">Transport</keyword>
<keyword evidence="4" id="KW-0410">Iron transport</keyword>
<dbReference type="PATRIC" id="fig|328812.4.peg.2682"/>
<keyword evidence="5 10" id="KW-0812">Transmembrane</keyword>
<comment type="similarity">
    <text evidence="10 11">Belongs to the TonB-dependent receptor family.</text>
</comment>
<dbReference type="Pfam" id="PF07660">
    <property type="entry name" value="STN"/>
    <property type="match status" value="1"/>
</dbReference>
<gene>
    <name evidence="16" type="ORF">ACM15_01305</name>
</gene>
<dbReference type="Pfam" id="PF07715">
    <property type="entry name" value="Plug"/>
    <property type="match status" value="1"/>
</dbReference>
<evidence type="ECO:0000259" key="14">
    <source>
        <dbReference type="Pfam" id="PF07660"/>
    </source>
</evidence>
<reference evidence="16 17" key="1">
    <citation type="submission" date="2015-06" db="EMBL/GenBank/DDBJ databases">
        <title>Draft Genome Sequence of Parabacteroides goldsteinii with Putative Novel Metallo-Beta-Lactamases Isolated from a Blood Culture from a Human Patient.</title>
        <authorList>
            <person name="Krogh T.J."/>
            <person name="Agergaard C.N."/>
            <person name="Moller-Jensen J."/>
            <person name="Justesen U.S."/>
        </authorList>
    </citation>
    <scope>NUCLEOTIDE SEQUENCE [LARGE SCALE GENOMIC DNA]</scope>
    <source>
        <strain evidence="16 17">910340</strain>
    </source>
</reference>
<feature type="domain" description="Secretin/TonB short N-terminal" evidence="14">
    <location>
        <begin position="23"/>
        <end position="69"/>
    </location>
</feature>
<evidence type="ECO:0000256" key="9">
    <source>
        <dbReference type="ARBA" id="ARBA00023237"/>
    </source>
</evidence>
<keyword evidence="4" id="KW-0406">Ion transport</keyword>
<feature type="region of interest" description="Disordered" evidence="12">
    <location>
        <begin position="1040"/>
        <end position="1061"/>
    </location>
</feature>
<evidence type="ECO:0000256" key="7">
    <source>
        <dbReference type="ARBA" id="ARBA00023077"/>
    </source>
</evidence>
<dbReference type="InterPro" id="IPR023997">
    <property type="entry name" value="TonB-dep_OMP_SusC/RagA_CS"/>
</dbReference>
<protein>
    <submittedName>
        <fullName evidence="16">Collagen-binding protein</fullName>
    </submittedName>
</protein>
<keyword evidence="9 10" id="KW-0998">Cell outer membrane</keyword>
<dbReference type="FunFam" id="2.170.130.10:FF:000003">
    <property type="entry name" value="SusC/RagA family TonB-linked outer membrane protein"/>
    <property type="match status" value="1"/>
</dbReference>
<dbReference type="EMBL" id="LFJV01000003">
    <property type="protein sequence ID" value="KMM35516.1"/>
    <property type="molecule type" value="Genomic_DNA"/>
</dbReference>
<evidence type="ECO:0000256" key="8">
    <source>
        <dbReference type="ARBA" id="ARBA00023136"/>
    </source>
</evidence>
<evidence type="ECO:0000256" key="4">
    <source>
        <dbReference type="ARBA" id="ARBA00022496"/>
    </source>
</evidence>
<keyword evidence="6" id="KW-0408">Iron</keyword>
<dbReference type="Proteomes" id="UP000036166">
    <property type="component" value="Unassembled WGS sequence"/>
</dbReference>
<dbReference type="InterPro" id="IPR011662">
    <property type="entry name" value="Secretin/TonB_short_N"/>
</dbReference>
<evidence type="ECO:0000259" key="13">
    <source>
        <dbReference type="Pfam" id="PF00593"/>
    </source>
</evidence>
<dbReference type="PROSITE" id="PS52016">
    <property type="entry name" value="TONB_DEPENDENT_REC_3"/>
    <property type="match status" value="1"/>
</dbReference>
<feature type="domain" description="TonB-dependent receptor-like beta-barrel" evidence="13">
    <location>
        <begin position="460"/>
        <end position="848"/>
    </location>
</feature>
<keyword evidence="16" id="KW-0176">Collagen</keyword>
<keyword evidence="3 10" id="KW-1134">Transmembrane beta strand</keyword>
<dbReference type="InterPro" id="IPR023996">
    <property type="entry name" value="TonB-dep_OMP_SusC/RagA"/>
</dbReference>
<name>A0A0J6CH23_9BACT</name>
<dbReference type="Pfam" id="PF00593">
    <property type="entry name" value="TonB_dep_Rec_b-barrel"/>
    <property type="match status" value="1"/>
</dbReference>
<evidence type="ECO:0000256" key="5">
    <source>
        <dbReference type="ARBA" id="ARBA00022692"/>
    </source>
</evidence>
<dbReference type="NCBIfam" id="TIGR04056">
    <property type="entry name" value="OMP_RagA_SusC"/>
    <property type="match status" value="1"/>
</dbReference>
<dbReference type="Gene3D" id="2.40.170.20">
    <property type="entry name" value="TonB-dependent receptor, beta-barrel domain"/>
    <property type="match status" value="1"/>
</dbReference>
<dbReference type="InterPro" id="IPR036942">
    <property type="entry name" value="Beta-barrel_TonB_sf"/>
</dbReference>
<dbReference type="GO" id="GO:0009279">
    <property type="term" value="C:cell outer membrane"/>
    <property type="evidence" value="ECO:0007669"/>
    <property type="project" value="UniProtKB-SubCell"/>
</dbReference>
<dbReference type="InterPro" id="IPR000531">
    <property type="entry name" value="Beta-barrel_TonB"/>
</dbReference>
<evidence type="ECO:0000256" key="10">
    <source>
        <dbReference type="PROSITE-ProRule" id="PRU01360"/>
    </source>
</evidence>
<evidence type="ECO:0000256" key="12">
    <source>
        <dbReference type="SAM" id="MobiDB-lite"/>
    </source>
</evidence>
<feature type="domain" description="TonB-dependent receptor plug" evidence="15">
    <location>
        <begin position="171"/>
        <end position="277"/>
    </location>
</feature>
<dbReference type="AlphaFoldDB" id="A0A0J6CH23"/>
<evidence type="ECO:0000259" key="15">
    <source>
        <dbReference type="Pfam" id="PF07715"/>
    </source>
</evidence>
<dbReference type="Pfam" id="PF13715">
    <property type="entry name" value="CarbopepD_reg_2"/>
    <property type="match status" value="1"/>
</dbReference>
<dbReference type="Gene3D" id="2.60.40.1120">
    <property type="entry name" value="Carboxypeptidase-like, regulatory domain"/>
    <property type="match status" value="1"/>
</dbReference>